<evidence type="ECO:0000256" key="3">
    <source>
        <dbReference type="ARBA" id="ARBA00006991"/>
    </source>
</evidence>
<evidence type="ECO:0000256" key="11">
    <source>
        <dbReference type="ARBA" id="ARBA00023242"/>
    </source>
</evidence>
<feature type="domain" description="C2H2-type" evidence="13">
    <location>
        <begin position="193"/>
        <end position="220"/>
    </location>
</feature>
<evidence type="ECO:0000256" key="4">
    <source>
        <dbReference type="ARBA" id="ARBA00022723"/>
    </source>
</evidence>
<evidence type="ECO:0000313" key="15">
    <source>
        <dbReference type="Proteomes" id="UP000694569"/>
    </source>
</evidence>
<evidence type="ECO:0000313" key="14">
    <source>
        <dbReference type="Ensembl" id="ENSLLEP00000031369.1"/>
    </source>
</evidence>
<proteinExistence type="inferred from homology"/>
<dbReference type="GO" id="GO:0000978">
    <property type="term" value="F:RNA polymerase II cis-regulatory region sequence-specific DNA binding"/>
    <property type="evidence" value="ECO:0007669"/>
    <property type="project" value="TreeGrafter"/>
</dbReference>
<dbReference type="GeneTree" id="ENSGT01150000286958"/>
<keyword evidence="6 12" id="KW-0863">Zinc-finger</keyword>
<feature type="domain" description="C2H2-type" evidence="13">
    <location>
        <begin position="274"/>
        <end position="301"/>
    </location>
</feature>
<dbReference type="FunFam" id="3.30.160.60:FF:000360">
    <property type="entry name" value="zinc finger protein 572"/>
    <property type="match status" value="1"/>
</dbReference>
<dbReference type="SMART" id="SM00355">
    <property type="entry name" value="ZnF_C2H2"/>
    <property type="match status" value="5"/>
</dbReference>
<dbReference type="OrthoDB" id="9870178at2759"/>
<evidence type="ECO:0000256" key="1">
    <source>
        <dbReference type="ARBA" id="ARBA00003767"/>
    </source>
</evidence>
<dbReference type="GO" id="GO:0001228">
    <property type="term" value="F:DNA-binding transcription activator activity, RNA polymerase II-specific"/>
    <property type="evidence" value="ECO:0007669"/>
    <property type="project" value="TreeGrafter"/>
</dbReference>
<keyword evidence="11" id="KW-0539">Nucleus</keyword>
<dbReference type="Ensembl" id="ENSLLET00000032578.1">
    <property type="protein sequence ID" value="ENSLLEP00000031369.1"/>
    <property type="gene ID" value="ENSLLEG00000019835.1"/>
</dbReference>
<keyword evidence="15" id="KW-1185">Reference proteome</keyword>
<dbReference type="InterPro" id="IPR036236">
    <property type="entry name" value="Znf_C2H2_sf"/>
</dbReference>
<feature type="domain" description="C2H2-type" evidence="13">
    <location>
        <begin position="165"/>
        <end position="192"/>
    </location>
</feature>
<reference evidence="14" key="1">
    <citation type="submission" date="2025-08" db="UniProtKB">
        <authorList>
            <consortium name="Ensembl"/>
        </authorList>
    </citation>
    <scope>IDENTIFICATION</scope>
</reference>
<dbReference type="SUPFAM" id="SSF57667">
    <property type="entry name" value="beta-beta-alpha zinc fingers"/>
    <property type="match status" value="3"/>
</dbReference>
<keyword evidence="8" id="KW-0805">Transcription regulation</keyword>
<comment type="subcellular location">
    <subcellularLocation>
        <location evidence="2">Nucleus</location>
    </subcellularLocation>
</comment>
<keyword evidence="9" id="KW-0238">DNA-binding</keyword>
<dbReference type="Pfam" id="PF00096">
    <property type="entry name" value="zf-C2H2"/>
    <property type="match status" value="4"/>
</dbReference>
<dbReference type="GO" id="GO:0005634">
    <property type="term" value="C:nucleus"/>
    <property type="evidence" value="ECO:0007669"/>
    <property type="project" value="UniProtKB-SubCell"/>
</dbReference>
<dbReference type="Proteomes" id="UP000694569">
    <property type="component" value="Unplaced"/>
</dbReference>
<dbReference type="AlphaFoldDB" id="A0A8C5WE39"/>
<evidence type="ECO:0000259" key="13">
    <source>
        <dbReference type="PROSITE" id="PS50157"/>
    </source>
</evidence>
<keyword evidence="10" id="KW-0804">Transcription</keyword>
<protein>
    <recommendedName>
        <fullName evidence="13">C2H2-type domain-containing protein</fullName>
    </recommendedName>
</protein>
<comment type="similarity">
    <text evidence="3">Belongs to the krueppel C2H2-type zinc-finger protein family.</text>
</comment>
<dbReference type="FunFam" id="3.30.160.60:FF:000100">
    <property type="entry name" value="Zinc finger 45-like"/>
    <property type="match status" value="1"/>
</dbReference>
<dbReference type="InterPro" id="IPR013087">
    <property type="entry name" value="Znf_C2H2_type"/>
</dbReference>
<dbReference type="FunFam" id="3.30.160.60:FF:002343">
    <property type="entry name" value="Zinc finger protein 33A"/>
    <property type="match status" value="1"/>
</dbReference>
<evidence type="ECO:0000256" key="12">
    <source>
        <dbReference type="PROSITE-ProRule" id="PRU00042"/>
    </source>
</evidence>
<dbReference type="PROSITE" id="PS50157">
    <property type="entry name" value="ZINC_FINGER_C2H2_2"/>
    <property type="match status" value="6"/>
</dbReference>
<dbReference type="GO" id="GO:0008270">
    <property type="term" value="F:zinc ion binding"/>
    <property type="evidence" value="ECO:0007669"/>
    <property type="project" value="UniProtKB-KW"/>
</dbReference>
<reference evidence="14" key="2">
    <citation type="submission" date="2025-09" db="UniProtKB">
        <authorList>
            <consortium name="Ensembl"/>
        </authorList>
    </citation>
    <scope>IDENTIFICATION</scope>
</reference>
<feature type="domain" description="C2H2-type" evidence="13">
    <location>
        <begin position="249"/>
        <end position="273"/>
    </location>
</feature>
<comment type="function">
    <text evidence="1">May be involved in transcriptional regulation.</text>
</comment>
<keyword evidence="5" id="KW-0677">Repeat</keyword>
<dbReference type="FunFam" id="3.30.160.60:FF:000848">
    <property type="entry name" value="Zinc finger protein 35"/>
    <property type="match status" value="1"/>
</dbReference>
<accession>A0A8C5WE39</accession>
<keyword evidence="4" id="KW-0479">Metal-binding</keyword>
<dbReference type="PANTHER" id="PTHR24393:SF158">
    <property type="entry name" value="C2H2-TYPE DOMAIN-CONTAINING PROTEIN"/>
    <property type="match status" value="1"/>
</dbReference>
<feature type="domain" description="C2H2-type" evidence="13">
    <location>
        <begin position="221"/>
        <end position="248"/>
    </location>
</feature>
<dbReference type="Gene3D" id="3.30.160.60">
    <property type="entry name" value="Classic Zinc Finger"/>
    <property type="match status" value="6"/>
</dbReference>
<evidence type="ECO:0000256" key="6">
    <source>
        <dbReference type="ARBA" id="ARBA00022771"/>
    </source>
</evidence>
<dbReference type="PROSITE" id="PS00028">
    <property type="entry name" value="ZINC_FINGER_C2H2_1"/>
    <property type="match status" value="4"/>
</dbReference>
<name>A0A8C5WE39_9ANUR</name>
<evidence type="ECO:0000256" key="10">
    <source>
        <dbReference type="ARBA" id="ARBA00023163"/>
    </source>
</evidence>
<dbReference type="FunFam" id="3.30.160.60:FF:001437">
    <property type="entry name" value="Zinc finger protein 594"/>
    <property type="match status" value="1"/>
</dbReference>
<evidence type="ECO:0000256" key="7">
    <source>
        <dbReference type="ARBA" id="ARBA00022833"/>
    </source>
</evidence>
<dbReference type="PANTHER" id="PTHR24393">
    <property type="entry name" value="ZINC FINGER PROTEIN"/>
    <property type="match status" value="1"/>
</dbReference>
<sequence length="411" mass="45596">MCERSLLDQRHGDSHQHEHWSVLNKLRVLQILLGCFSWFLMKTSLYSMSPTGPVDEKPSVVSVTSHEVVPCVSVHQEPKLTSLLNTGPSECYTSLLSPSIPLPGQVPINPHCVSFLALHTVLITLTSPYTLTLPVVLMTSEPGHMFVMGSTGAPLLLSTAAEKPYSCSECEESFGSRSTLVIHQRTHTGEKPFSCSECGKCFNSNSALVVHQRNHTGEKPFSCSKCGDSFSSRSTLLRHQRIHSGERPYACSVCEKSFAHLDRHQRTHTGEKPFSCSECGKCFSQKSDLLSHERTHTGERPFSCSECGKGFSEKKPLSATRELTQERSPFHVLNVGNERSLSHVLNVGNVLELTKERSLSHVLNVGNVLLRNHTFLSTRELTQRSLYHVLNVGNVFLTNQTSLKSTLLNTL</sequence>
<dbReference type="FunFam" id="3.30.160.60:FF:000188">
    <property type="entry name" value="Zinc finger protein 787"/>
    <property type="match status" value="1"/>
</dbReference>
<keyword evidence="7" id="KW-0862">Zinc</keyword>
<evidence type="ECO:0000256" key="5">
    <source>
        <dbReference type="ARBA" id="ARBA00022737"/>
    </source>
</evidence>
<evidence type="ECO:0000256" key="8">
    <source>
        <dbReference type="ARBA" id="ARBA00023015"/>
    </source>
</evidence>
<feature type="domain" description="C2H2-type" evidence="13">
    <location>
        <begin position="302"/>
        <end position="329"/>
    </location>
</feature>
<evidence type="ECO:0000256" key="2">
    <source>
        <dbReference type="ARBA" id="ARBA00004123"/>
    </source>
</evidence>
<organism evidence="14 15">
    <name type="scientific">Leptobrachium leishanense</name>
    <name type="common">Leishan spiny toad</name>
    <dbReference type="NCBI Taxonomy" id="445787"/>
    <lineage>
        <taxon>Eukaryota</taxon>
        <taxon>Metazoa</taxon>
        <taxon>Chordata</taxon>
        <taxon>Craniata</taxon>
        <taxon>Vertebrata</taxon>
        <taxon>Euteleostomi</taxon>
        <taxon>Amphibia</taxon>
        <taxon>Batrachia</taxon>
        <taxon>Anura</taxon>
        <taxon>Pelobatoidea</taxon>
        <taxon>Megophryidae</taxon>
        <taxon>Leptobrachium</taxon>
    </lineage>
</organism>
<evidence type="ECO:0000256" key="9">
    <source>
        <dbReference type="ARBA" id="ARBA00023125"/>
    </source>
</evidence>